<dbReference type="STRING" id="887144.BJF91_09910"/>
<dbReference type="EMBL" id="MKIN01000017">
    <property type="protein sequence ID" value="OLP52048.1"/>
    <property type="molecule type" value="Genomic_DNA"/>
</dbReference>
<dbReference type="GO" id="GO:0016746">
    <property type="term" value="F:acyltransferase activity"/>
    <property type="evidence" value="ECO:0007669"/>
    <property type="project" value="UniProtKB-KW"/>
</dbReference>
<keyword evidence="2" id="KW-0808">Transferase</keyword>
<keyword evidence="1" id="KW-0012">Acyltransferase</keyword>
<dbReference type="Proteomes" id="UP000544107">
    <property type="component" value="Unassembled WGS sequence"/>
</dbReference>
<proteinExistence type="predicted"/>
<dbReference type="InterPro" id="IPR016181">
    <property type="entry name" value="Acyl_CoA_acyltransferase"/>
</dbReference>
<protein>
    <submittedName>
        <fullName evidence="2">Acetyltransferase</fullName>
    </submittedName>
    <submittedName>
        <fullName evidence="1">L-amino acid N-acyltransferase YncA</fullName>
    </submittedName>
</protein>
<keyword evidence="3" id="KW-1185">Reference proteome</keyword>
<dbReference type="Gene3D" id="3.40.630.30">
    <property type="match status" value="1"/>
</dbReference>
<evidence type="ECO:0000313" key="3">
    <source>
        <dbReference type="Proteomes" id="UP000185598"/>
    </source>
</evidence>
<comment type="caution">
    <text evidence="2">The sequence shown here is derived from an EMBL/GenBank/DDBJ whole genome shotgun (WGS) entry which is preliminary data.</text>
</comment>
<name>A0A1Q9AAZ6_9HYPH</name>
<dbReference type="AlphaFoldDB" id="A0A1Q9AAZ6"/>
<evidence type="ECO:0000313" key="2">
    <source>
        <dbReference type="EMBL" id="OLP52048.1"/>
    </source>
</evidence>
<dbReference type="EMBL" id="JACIED010000008">
    <property type="protein sequence ID" value="MBB4010364.1"/>
    <property type="molecule type" value="Genomic_DNA"/>
</dbReference>
<dbReference type="SUPFAM" id="SSF55729">
    <property type="entry name" value="Acyl-CoA N-acyltransferases (Nat)"/>
    <property type="match status" value="1"/>
</dbReference>
<sequence length="351" mass="40392">MDFSYTSFREIKLSDEFFDSLRADYKGFDNWFNKKASEDESAYLMREESGAILGFLYLKIENEALNDVDPAVPNIKRVKVGTLKINAHGTKLGQRFIKKIVDWSISHSVFEIYVTVFDKHDHLISLLEKYGFVKWGSKTSVSGIESVFVKKIGNYTGGVYRDYPVINASRRAFMLSIYPAFHTKLFPDSILRNENPDIIEDVSHSNSIHKIYLCNMKGIELLQPGDVLVIYRTKDNGPAEYTAVATTVGIVEELRLIDSFATESDFLAYALPYSVFTEAELRNFWRNRRYPKIVRFTYNISFKKRPNRKTLIDDVGIDRNAYPGFMELSKRQLLKIMELGNVDKSVVIDQA</sequence>
<organism evidence="2 3">
    <name type="scientific">Allorhizobium taibaishanense</name>
    <dbReference type="NCBI Taxonomy" id="887144"/>
    <lineage>
        <taxon>Bacteria</taxon>
        <taxon>Pseudomonadati</taxon>
        <taxon>Pseudomonadota</taxon>
        <taxon>Alphaproteobacteria</taxon>
        <taxon>Hyphomicrobiales</taxon>
        <taxon>Rhizobiaceae</taxon>
        <taxon>Rhizobium/Agrobacterium group</taxon>
        <taxon>Allorhizobium</taxon>
    </lineage>
</organism>
<reference evidence="1 4" key="2">
    <citation type="submission" date="2020-08" db="EMBL/GenBank/DDBJ databases">
        <title>Genomic Encyclopedia of Type Strains, Phase IV (KMG-IV): sequencing the most valuable type-strain genomes for metagenomic binning, comparative biology and taxonomic classification.</title>
        <authorList>
            <person name="Goeker M."/>
        </authorList>
    </citation>
    <scope>NUCLEOTIDE SEQUENCE [LARGE SCALE GENOMIC DNA]</scope>
    <source>
        <strain evidence="1 4">DSM 100021</strain>
    </source>
</reference>
<evidence type="ECO:0000313" key="4">
    <source>
        <dbReference type="Proteomes" id="UP000544107"/>
    </source>
</evidence>
<reference evidence="2 3" key="1">
    <citation type="submission" date="2016-09" db="EMBL/GenBank/DDBJ databases">
        <title>Rhizobium oryziradicis sp. nov., isolated from the root of rice.</title>
        <authorList>
            <person name="Zhao J."/>
            <person name="Zhang X."/>
        </authorList>
    </citation>
    <scope>NUCLEOTIDE SEQUENCE [LARGE SCALE GENOMIC DNA]</scope>
    <source>
        <strain evidence="2 3">14971</strain>
    </source>
</reference>
<dbReference type="Proteomes" id="UP000185598">
    <property type="component" value="Unassembled WGS sequence"/>
</dbReference>
<accession>A0A1Q9AAZ6</accession>
<evidence type="ECO:0000313" key="1">
    <source>
        <dbReference type="EMBL" id="MBB4010364.1"/>
    </source>
</evidence>
<dbReference type="RefSeq" id="WP_075612813.1">
    <property type="nucleotide sequence ID" value="NZ_JACIED010000008.1"/>
</dbReference>
<gene>
    <name evidence="2" type="ORF">BJF91_09910</name>
    <name evidence="1" type="ORF">GGQ71_004665</name>
</gene>
<dbReference type="OrthoDB" id="9773249at2"/>